<dbReference type="eggNOG" id="KOG2827">
    <property type="taxonomic scope" value="Eukaryota"/>
</dbReference>
<evidence type="ECO:0000313" key="12">
    <source>
        <dbReference type="Proteomes" id="UP000029120"/>
    </source>
</evidence>
<accession>A0A087GLC4</accession>
<dbReference type="PROSITE" id="PS50053">
    <property type="entry name" value="UBIQUITIN_2"/>
    <property type="match status" value="1"/>
</dbReference>
<dbReference type="Pfam" id="PF00240">
    <property type="entry name" value="ubiquitin"/>
    <property type="match status" value="1"/>
</dbReference>
<dbReference type="GO" id="GO:0005634">
    <property type="term" value="C:nucleus"/>
    <property type="evidence" value="ECO:0007669"/>
    <property type="project" value="UniProtKB-SubCell"/>
</dbReference>
<organism evidence="11 12">
    <name type="scientific">Arabis alpina</name>
    <name type="common">Alpine rock-cress</name>
    <dbReference type="NCBI Taxonomy" id="50452"/>
    <lineage>
        <taxon>Eukaryota</taxon>
        <taxon>Viridiplantae</taxon>
        <taxon>Streptophyta</taxon>
        <taxon>Embryophyta</taxon>
        <taxon>Tracheophyta</taxon>
        <taxon>Spermatophyta</taxon>
        <taxon>Magnoliopsida</taxon>
        <taxon>eudicotyledons</taxon>
        <taxon>Gunneridae</taxon>
        <taxon>Pentapetalae</taxon>
        <taxon>rosids</taxon>
        <taxon>malvids</taxon>
        <taxon>Brassicales</taxon>
        <taxon>Brassicaceae</taxon>
        <taxon>Arabideae</taxon>
        <taxon>Arabis</taxon>
    </lineage>
</organism>
<feature type="compositionally biased region" description="Acidic residues" evidence="9">
    <location>
        <begin position="217"/>
        <end position="228"/>
    </location>
</feature>
<comment type="subcellular location">
    <subcellularLocation>
        <location evidence="2">Cytoplasm</location>
    </subcellularLocation>
    <subcellularLocation>
        <location evidence="1">Nucleus</location>
    </subcellularLocation>
</comment>
<dbReference type="SMART" id="SM00213">
    <property type="entry name" value="UBQ"/>
    <property type="match status" value="1"/>
</dbReference>
<keyword evidence="5" id="KW-0507">mRNA processing</keyword>
<evidence type="ECO:0000256" key="6">
    <source>
        <dbReference type="ARBA" id="ARBA00023187"/>
    </source>
</evidence>
<dbReference type="GO" id="GO:0006397">
    <property type="term" value="P:mRNA processing"/>
    <property type="evidence" value="ECO:0007669"/>
    <property type="project" value="UniProtKB-KW"/>
</dbReference>
<dbReference type="EMBL" id="CM002874">
    <property type="protein sequence ID" value="KFK30676.1"/>
    <property type="molecule type" value="Genomic_DNA"/>
</dbReference>
<dbReference type="SUPFAM" id="SSF54236">
    <property type="entry name" value="Ubiquitin-like"/>
    <property type="match status" value="1"/>
</dbReference>
<evidence type="ECO:0000256" key="8">
    <source>
        <dbReference type="ARBA" id="ARBA00023306"/>
    </source>
</evidence>
<dbReference type="GO" id="GO:0008380">
    <property type="term" value="P:RNA splicing"/>
    <property type="evidence" value="ECO:0007669"/>
    <property type="project" value="UniProtKB-KW"/>
</dbReference>
<dbReference type="AlphaFoldDB" id="A0A087GLC4"/>
<dbReference type="InterPro" id="IPR051421">
    <property type="entry name" value="RNA_Proc_DNA_Dmg_Regulator"/>
</dbReference>
<evidence type="ECO:0000313" key="11">
    <source>
        <dbReference type="EMBL" id="KFK30676.1"/>
    </source>
</evidence>
<dbReference type="InterPro" id="IPR000626">
    <property type="entry name" value="Ubiquitin-like_dom"/>
</dbReference>
<evidence type="ECO:0000256" key="4">
    <source>
        <dbReference type="ARBA" id="ARBA00022490"/>
    </source>
</evidence>
<keyword evidence="6" id="KW-0508">mRNA splicing</keyword>
<evidence type="ECO:0000256" key="3">
    <source>
        <dbReference type="ARBA" id="ARBA00008726"/>
    </source>
</evidence>
<keyword evidence="4" id="KW-0963">Cytoplasm</keyword>
<dbReference type="PANTHER" id="PTHR12786:SF1">
    <property type="entry name" value="SPLICING REGULATOR SDE2"/>
    <property type="match status" value="1"/>
</dbReference>
<dbReference type="InterPro" id="IPR053822">
    <property type="entry name" value="SDE2-like_dom"/>
</dbReference>
<feature type="domain" description="Ubiquitin-like" evidence="10">
    <location>
        <begin position="9"/>
        <end position="67"/>
    </location>
</feature>
<dbReference type="InterPro" id="IPR029071">
    <property type="entry name" value="Ubiquitin-like_domsf"/>
</dbReference>
<dbReference type="PANTHER" id="PTHR12786">
    <property type="entry name" value="SPLICING FACTOR SF3A-RELATED"/>
    <property type="match status" value="1"/>
</dbReference>
<proteinExistence type="inferred from homology"/>
<dbReference type="Pfam" id="PF22782">
    <property type="entry name" value="SDE2"/>
    <property type="match status" value="1"/>
</dbReference>
<feature type="region of interest" description="Disordered" evidence="9">
    <location>
        <begin position="210"/>
        <end position="250"/>
    </location>
</feature>
<dbReference type="Pfam" id="PF13297">
    <property type="entry name" value="SDE2_2C"/>
    <property type="match status" value="1"/>
</dbReference>
<protein>
    <recommendedName>
        <fullName evidence="10">Ubiquitin-like domain-containing protein</fullName>
    </recommendedName>
</protein>
<keyword evidence="12" id="KW-1185">Reference proteome</keyword>
<gene>
    <name evidence="11" type="ordered locus">AALP_Aa6g013600</name>
</gene>
<evidence type="ECO:0000259" key="10">
    <source>
        <dbReference type="PROSITE" id="PS50053"/>
    </source>
</evidence>
<comment type="similarity">
    <text evidence="3">Belongs to the SDE2 family.</text>
</comment>
<feature type="compositionally biased region" description="Low complexity" evidence="9">
    <location>
        <begin position="231"/>
        <end position="240"/>
    </location>
</feature>
<dbReference type="OrthoDB" id="547031at2759"/>
<dbReference type="GO" id="GO:0005737">
    <property type="term" value="C:cytoplasm"/>
    <property type="evidence" value="ECO:0007669"/>
    <property type="project" value="UniProtKB-SubCell"/>
</dbReference>
<dbReference type="InterPro" id="IPR025086">
    <property type="entry name" value="SDE2/SF3A3_SAP"/>
</dbReference>
<dbReference type="Proteomes" id="UP000029120">
    <property type="component" value="Chromosome 6"/>
</dbReference>
<dbReference type="Gene3D" id="3.10.20.90">
    <property type="entry name" value="Phosphatidylinositol 3-kinase Catalytic Subunit, Chain A, domain 1"/>
    <property type="match status" value="1"/>
</dbReference>
<dbReference type="eggNOG" id="KOG0001">
    <property type="taxonomic scope" value="Eukaryota"/>
</dbReference>
<evidence type="ECO:0000256" key="7">
    <source>
        <dbReference type="ARBA" id="ARBA00023242"/>
    </source>
</evidence>
<dbReference type="Gramene" id="KFK30676">
    <property type="protein sequence ID" value="KFK30676"/>
    <property type="gene ID" value="AALP_AA6G013600"/>
</dbReference>
<keyword evidence="7" id="KW-0539">Nucleus</keyword>
<evidence type="ECO:0000256" key="9">
    <source>
        <dbReference type="SAM" id="MobiDB-lite"/>
    </source>
</evidence>
<keyword evidence="8" id="KW-0131">Cell cycle</keyword>
<evidence type="ECO:0000256" key="2">
    <source>
        <dbReference type="ARBA" id="ARBA00004496"/>
    </source>
</evidence>
<reference evidence="12" key="1">
    <citation type="journal article" date="2015" name="Nat. Plants">
        <title>Genome expansion of Arabis alpina linked with retrotransposition and reduced symmetric DNA methylation.</title>
        <authorList>
            <person name="Willing E.M."/>
            <person name="Rawat V."/>
            <person name="Mandakova T."/>
            <person name="Maumus F."/>
            <person name="James G.V."/>
            <person name="Nordstroem K.J."/>
            <person name="Becker C."/>
            <person name="Warthmann N."/>
            <person name="Chica C."/>
            <person name="Szarzynska B."/>
            <person name="Zytnicki M."/>
            <person name="Albani M.C."/>
            <person name="Kiefer C."/>
            <person name="Bergonzi S."/>
            <person name="Castaings L."/>
            <person name="Mateos J.L."/>
            <person name="Berns M.C."/>
            <person name="Bujdoso N."/>
            <person name="Piofczyk T."/>
            <person name="de Lorenzo L."/>
            <person name="Barrero-Sicilia C."/>
            <person name="Mateos I."/>
            <person name="Piednoel M."/>
            <person name="Hagmann J."/>
            <person name="Chen-Min-Tao R."/>
            <person name="Iglesias-Fernandez R."/>
            <person name="Schuster S.C."/>
            <person name="Alonso-Blanco C."/>
            <person name="Roudier F."/>
            <person name="Carbonero P."/>
            <person name="Paz-Ares J."/>
            <person name="Davis S.J."/>
            <person name="Pecinka A."/>
            <person name="Quesneville H."/>
            <person name="Colot V."/>
            <person name="Lysak M.A."/>
            <person name="Weigel D."/>
            <person name="Coupland G."/>
            <person name="Schneeberger K."/>
        </authorList>
    </citation>
    <scope>NUCLEOTIDE SEQUENCE [LARGE SCALE GENOMIC DNA]</scope>
    <source>
        <strain evidence="12">cv. Pajares</strain>
    </source>
</reference>
<evidence type="ECO:0000256" key="5">
    <source>
        <dbReference type="ARBA" id="ARBA00022664"/>
    </source>
</evidence>
<sequence>MANQSPITLQFFVKLLDGKSITLNFSSPLAYGEQIKQRIFEQTKIPIHLQRLISGGYQISDESVVSQSDSTVNLVLSLRGGKGGFGSLLRGAATKAGQKKTNNFDACRDMSGRRLRHVNAEKRLEEWKEGEEERKLEKLAYEFLKKNEKKVKQGVGNGATQKYVKKYREESDKCIEAVELALEESFKNGKRKGKVDVEAEKSKRLKIWKGKRAVEASDSDDSSDEEDEKSVVLNNGSLVVSDKDSDESSGLVMAGDFSGKGSCNSGSEEEKEIVVHQSLDVSKGEITGVQGVNEEKMDDSPVALAEKEENSNGDVEKNPVEVACETVITSVAVKNQGNDSEVKPEGVAAETESVNAACSKPGEPLNFDDYNSATDMEVLGMERLKTELQSRGLKCGGTLQERAGRLFLLKSTPLDKLPKKLLAKK</sequence>
<name>A0A087GLC4_ARAAL</name>
<dbReference type="OMA" id="CFWTGLE"/>
<evidence type="ECO:0000256" key="1">
    <source>
        <dbReference type="ARBA" id="ARBA00004123"/>
    </source>
</evidence>